<organism evidence="1 2">
    <name type="scientific">Arthrobacter phage Xenomorph</name>
    <dbReference type="NCBI Taxonomy" id="2591069"/>
    <lineage>
        <taxon>Viruses</taxon>
        <taxon>Duplodnaviria</taxon>
        <taxon>Heunggongvirae</taxon>
        <taxon>Uroviricota</taxon>
        <taxon>Caudoviricetes</taxon>
        <taxon>Mudcatvirus</taxon>
        <taxon>Mudcatvirus xenomorph</taxon>
    </lineage>
</organism>
<gene>
    <name evidence="1" type="primary">31</name>
    <name evidence="1" type="ORF">SEA_XENOMORPH_31</name>
</gene>
<dbReference type="EMBL" id="MK919473">
    <property type="protein sequence ID" value="QDH47944.1"/>
    <property type="molecule type" value="Genomic_DNA"/>
</dbReference>
<dbReference type="RefSeq" id="YP_010666415.1">
    <property type="nucleotide sequence ID" value="NC_070942.1"/>
</dbReference>
<dbReference type="KEGG" id="vg:77942518"/>
<evidence type="ECO:0000313" key="2">
    <source>
        <dbReference type="Proteomes" id="UP000316854"/>
    </source>
</evidence>
<keyword evidence="2" id="KW-1185">Reference proteome</keyword>
<protein>
    <submittedName>
        <fullName evidence="1">Uncharacterized protein</fullName>
    </submittedName>
</protein>
<dbReference type="Proteomes" id="UP000316854">
    <property type="component" value="Segment"/>
</dbReference>
<sequence length="64" mass="7184">METEEIETTEEENESTSATEFVVQVAALAALAYTGYCLGKLTEHLIKTGLEHRRQKKAAKQEEK</sequence>
<dbReference type="GeneID" id="77942518"/>
<accession>A0A514A3U6</accession>
<name>A0A514A3U6_9CAUD</name>
<reference evidence="1 2" key="1">
    <citation type="submission" date="2019-05" db="EMBL/GenBank/DDBJ databases">
        <authorList>
            <person name="Beckman L.J."/>
            <person name="Conner K.M."/>
            <person name="Flanagan R.M."/>
            <person name="Fortman E.C."/>
            <person name="Jutte T."/>
            <person name="Keaney A.M."/>
            <person name="Kees M.D."/>
            <person name="Kesav N.R."/>
            <person name="Montag M.W."/>
            <person name="Nicolozakes S.J."/>
            <person name="Randall S.G."/>
            <person name="Ball S.L."/>
            <person name="Breitenberger C.A."/>
            <person name="Daniels C.J."/>
            <person name="Garlena R.A."/>
            <person name="Russell D.A."/>
            <person name="Pope W.H."/>
            <person name="Jacobs-Sera D."/>
            <person name="Hatfull G.F."/>
        </authorList>
    </citation>
    <scope>NUCLEOTIDE SEQUENCE [LARGE SCALE GENOMIC DNA]</scope>
</reference>
<proteinExistence type="predicted"/>
<evidence type="ECO:0000313" key="1">
    <source>
        <dbReference type="EMBL" id="QDH47944.1"/>
    </source>
</evidence>